<keyword evidence="3" id="KW-1185">Reference proteome</keyword>
<sequence length="225" mass="24179">MRPVVFVGPSIDADTVRGAIDAEVLPPVRRGDIEELFRRADPPSQVGIVDGVFLQGLAVSPKEILTEIEHRDVVFFGSSSMGALRAAELAGYGMVGVGEIFRRYHEGELDADDEVAITFDAESLRPMSEPMVNIRIAVEAAVGRGVVTATTADTAIAAAKDLYFPDRTYANLLRVLDGRVDGSELAALRAFLLDDPPNAKRDDALALLAAIRTATERGDRPYPAS</sequence>
<dbReference type="InterPro" id="IPR012924">
    <property type="entry name" value="TfuA_core"/>
</dbReference>
<accession>A0A8J4E859</accession>
<dbReference type="AlphaFoldDB" id="A0A8J4E859"/>
<proteinExistence type="predicted"/>
<dbReference type="Proteomes" id="UP000612585">
    <property type="component" value="Unassembled WGS sequence"/>
</dbReference>
<organism evidence="2 3">
    <name type="scientific">Virgisporangium aurantiacum</name>
    <dbReference type="NCBI Taxonomy" id="175570"/>
    <lineage>
        <taxon>Bacteria</taxon>
        <taxon>Bacillati</taxon>
        <taxon>Actinomycetota</taxon>
        <taxon>Actinomycetes</taxon>
        <taxon>Micromonosporales</taxon>
        <taxon>Micromonosporaceae</taxon>
        <taxon>Virgisporangium</taxon>
    </lineage>
</organism>
<dbReference type="RefSeq" id="WP_204008139.1">
    <property type="nucleotide sequence ID" value="NZ_BOPG01000078.1"/>
</dbReference>
<dbReference type="Pfam" id="PF07812">
    <property type="entry name" value="TfuA"/>
    <property type="match status" value="1"/>
</dbReference>
<reference evidence="2" key="1">
    <citation type="submission" date="2021-01" db="EMBL/GenBank/DDBJ databases">
        <title>Whole genome shotgun sequence of Virgisporangium aurantiacum NBRC 16421.</title>
        <authorList>
            <person name="Komaki H."/>
            <person name="Tamura T."/>
        </authorList>
    </citation>
    <scope>NUCLEOTIDE SEQUENCE</scope>
    <source>
        <strain evidence="2">NBRC 16421</strain>
    </source>
</reference>
<evidence type="ECO:0000259" key="1">
    <source>
        <dbReference type="Pfam" id="PF07812"/>
    </source>
</evidence>
<name>A0A8J4E859_9ACTN</name>
<gene>
    <name evidence="2" type="ORF">Vau01_099880</name>
</gene>
<evidence type="ECO:0000313" key="3">
    <source>
        <dbReference type="Proteomes" id="UP000612585"/>
    </source>
</evidence>
<protein>
    <recommendedName>
        <fullName evidence="1">TfuA-like core domain-containing protein</fullName>
    </recommendedName>
</protein>
<dbReference type="EMBL" id="BOPG01000078">
    <property type="protein sequence ID" value="GIJ62472.1"/>
    <property type="molecule type" value="Genomic_DNA"/>
</dbReference>
<comment type="caution">
    <text evidence="2">The sequence shown here is derived from an EMBL/GenBank/DDBJ whole genome shotgun (WGS) entry which is preliminary data.</text>
</comment>
<evidence type="ECO:0000313" key="2">
    <source>
        <dbReference type="EMBL" id="GIJ62472.1"/>
    </source>
</evidence>
<feature type="domain" description="TfuA-like core" evidence="1">
    <location>
        <begin position="50"/>
        <end position="168"/>
    </location>
</feature>